<evidence type="ECO:0000313" key="4">
    <source>
        <dbReference type="Proteomes" id="UP001230188"/>
    </source>
</evidence>
<comment type="caution">
    <text evidence="3">The sequence shown here is derived from an EMBL/GenBank/DDBJ whole genome shotgun (WGS) entry which is preliminary data.</text>
</comment>
<name>A0AAD7XIV5_9STRA</name>
<accession>A0AAD7XIV5</accession>
<feature type="transmembrane region" description="Helical" evidence="1">
    <location>
        <begin position="31"/>
        <end position="55"/>
    </location>
</feature>
<sequence length="423" mass="47265">MRWVWCVSHLVTPLDILSDAYQLAYFGIEGWWMSMALSIIIVHASWRFSIVYAAAHPKIASVRVWFVLYVPGLLLPCWDLSGECLRGEEPLDDVEALADVEERGTLYDSNSAQVAIYGVLSNHARAYESSSLLWRAVLLLRLEIVLFAMMIPLSPYVATTAAITLAREALLVESDRPRGGETHALYNIVLTFIEGSLESFPQLLLQGWTYYWAVREGTDEPLFGIPYVVVFSVSASMSALGILKAIWNFYWKRNEIWQKLPSKRSAVIFDVRDDPAFLQDVAEEFKEDENVVLAAVKQDGRALEYAAPELKGDKEVVLAAVKQDGRALEYAAPELKGDKEVVLAAAAAVNNNNNNNNQVDSDLKDPVAAAQHFRFQQEAAAIIDEPRLLDDKGVVVPKKVHHCAFAAALRDDVQITVHKYLQT</sequence>
<feature type="domain" description="DUF4116" evidence="2">
    <location>
        <begin position="313"/>
        <end position="364"/>
    </location>
</feature>
<evidence type="ECO:0000259" key="2">
    <source>
        <dbReference type="Pfam" id="PF13475"/>
    </source>
</evidence>
<dbReference type="AlphaFoldDB" id="A0AAD7XIV5"/>
<feature type="domain" description="DUF4116" evidence="2">
    <location>
        <begin position="271"/>
        <end position="311"/>
    </location>
</feature>
<reference evidence="3" key="1">
    <citation type="submission" date="2023-01" db="EMBL/GenBank/DDBJ databases">
        <title>Metagenome sequencing of chrysophaentin producing Chrysophaeum taylorii.</title>
        <authorList>
            <person name="Davison J."/>
            <person name="Bewley C."/>
        </authorList>
    </citation>
    <scope>NUCLEOTIDE SEQUENCE</scope>
    <source>
        <strain evidence="3">NIES-1699</strain>
    </source>
</reference>
<evidence type="ECO:0000313" key="3">
    <source>
        <dbReference type="EMBL" id="KAJ8603417.1"/>
    </source>
</evidence>
<feature type="transmembrane region" description="Helical" evidence="1">
    <location>
        <begin position="225"/>
        <end position="250"/>
    </location>
</feature>
<evidence type="ECO:0000256" key="1">
    <source>
        <dbReference type="SAM" id="Phobius"/>
    </source>
</evidence>
<protein>
    <recommendedName>
        <fullName evidence="2">DUF4116 domain-containing protein</fullName>
    </recommendedName>
</protein>
<keyword evidence="4" id="KW-1185">Reference proteome</keyword>
<proteinExistence type="predicted"/>
<keyword evidence="1" id="KW-1133">Transmembrane helix</keyword>
<gene>
    <name evidence="3" type="ORF">CTAYLR_003958</name>
</gene>
<keyword evidence="1" id="KW-0472">Membrane</keyword>
<organism evidence="3 4">
    <name type="scientific">Chrysophaeum taylorii</name>
    <dbReference type="NCBI Taxonomy" id="2483200"/>
    <lineage>
        <taxon>Eukaryota</taxon>
        <taxon>Sar</taxon>
        <taxon>Stramenopiles</taxon>
        <taxon>Ochrophyta</taxon>
        <taxon>Pelagophyceae</taxon>
        <taxon>Pelagomonadales</taxon>
        <taxon>Pelagomonadaceae</taxon>
        <taxon>Chrysophaeum</taxon>
    </lineage>
</organism>
<dbReference type="Proteomes" id="UP001230188">
    <property type="component" value="Unassembled WGS sequence"/>
</dbReference>
<keyword evidence="1" id="KW-0812">Transmembrane</keyword>
<dbReference type="Pfam" id="PF13475">
    <property type="entry name" value="DUF4116"/>
    <property type="match status" value="2"/>
</dbReference>
<dbReference type="InterPro" id="IPR025197">
    <property type="entry name" value="DUF4116"/>
</dbReference>
<dbReference type="EMBL" id="JAQMWT010000351">
    <property type="protein sequence ID" value="KAJ8603417.1"/>
    <property type="molecule type" value="Genomic_DNA"/>
</dbReference>